<dbReference type="RefSeq" id="WP_346032925.1">
    <property type="nucleotide sequence ID" value="NZ_BAABHV010000010.1"/>
</dbReference>
<evidence type="ECO:0000313" key="2">
    <source>
        <dbReference type="Proteomes" id="UP001500518"/>
    </source>
</evidence>
<gene>
    <name evidence="1" type="ORF">GCM10023208_19820</name>
</gene>
<evidence type="ECO:0000313" key="1">
    <source>
        <dbReference type="EMBL" id="GAA5055720.1"/>
    </source>
</evidence>
<dbReference type="Proteomes" id="UP001500518">
    <property type="component" value="Unassembled WGS sequence"/>
</dbReference>
<evidence type="ECO:0008006" key="3">
    <source>
        <dbReference type="Google" id="ProtNLM"/>
    </source>
</evidence>
<accession>A0ABP9KGU8</accession>
<dbReference type="InterPro" id="IPR012334">
    <property type="entry name" value="Pectin_lyas_fold"/>
</dbReference>
<protein>
    <recommendedName>
        <fullName evidence="3">Right-handed parallel beta-helix repeat-containing protein</fullName>
    </recommendedName>
</protein>
<proteinExistence type="predicted"/>
<organism evidence="1 2">
    <name type="scientific">Erythrobacter westpacificensis</name>
    <dbReference type="NCBI Taxonomy" id="1055231"/>
    <lineage>
        <taxon>Bacteria</taxon>
        <taxon>Pseudomonadati</taxon>
        <taxon>Pseudomonadota</taxon>
        <taxon>Alphaproteobacteria</taxon>
        <taxon>Sphingomonadales</taxon>
        <taxon>Erythrobacteraceae</taxon>
        <taxon>Erythrobacter/Porphyrobacter group</taxon>
        <taxon>Erythrobacter</taxon>
    </lineage>
</organism>
<sequence length="329" mass="34983">MISQDSRFAPRRLPTGVIAAIAALAVAAIPLATLFAQERQAPFTVVETGRGYDRLQDAVDAIGDARGSISIAPGRYEQCAVQTAGSVSYLSAQAGSAVFDGVTCEGKAALVLRGRSAEVSGIVFQNMRVPDFNGSGIRLEQGNLTVAESWFRDSQQGILTHNDPTGQLVIDRSTFTRLGTCEGSGGCAHSIYTGEYGHVRITRSRFEQGRGGHYVKARAVRVDIASSSFDDSAGRGTNYMIDLPGGASGQITNNWFVQGQDKENYAAFIAVAAEGRTHDSSGLSVVGNDARFASGVDRNSIFVADWSGDMGGVGENTLDRRLTPYEVIR</sequence>
<dbReference type="InterPro" id="IPR011050">
    <property type="entry name" value="Pectin_lyase_fold/virulence"/>
</dbReference>
<reference evidence="2" key="1">
    <citation type="journal article" date="2019" name="Int. J. Syst. Evol. Microbiol.">
        <title>The Global Catalogue of Microorganisms (GCM) 10K type strain sequencing project: providing services to taxonomists for standard genome sequencing and annotation.</title>
        <authorList>
            <consortium name="The Broad Institute Genomics Platform"/>
            <consortium name="The Broad Institute Genome Sequencing Center for Infectious Disease"/>
            <person name="Wu L."/>
            <person name="Ma J."/>
        </authorList>
    </citation>
    <scope>NUCLEOTIDE SEQUENCE [LARGE SCALE GENOMIC DNA]</scope>
    <source>
        <strain evidence="2">JCM 18014</strain>
    </source>
</reference>
<dbReference type="SUPFAM" id="SSF51126">
    <property type="entry name" value="Pectin lyase-like"/>
    <property type="match status" value="1"/>
</dbReference>
<dbReference type="EMBL" id="BAABHV010000010">
    <property type="protein sequence ID" value="GAA5055720.1"/>
    <property type="molecule type" value="Genomic_DNA"/>
</dbReference>
<name>A0ABP9KGU8_9SPHN</name>
<keyword evidence="2" id="KW-1185">Reference proteome</keyword>
<comment type="caution">
    <text evidence="1">The sequence shown here is derived from an EMBL/GenBank/DDBJ whole genome shotgun (WGS) entry which is preliminary data.</text>
</comment>
<dbReference type="Gene3D" id="2.160.20.10">
    <property type="entry name" value="Single-stranded right-handed beta-helix, Pectin lyase-like"/>
    <property type="match status" value="1"/>
</dbReference>